<evidence type="ECO:0000313" key="2">
    <source>
        <dbReference type="EMBL" id="CAF4605328.1"/>
    </source>
</evidence>
<feature type="region of interest" description="Disordered" evidence="1">
    <location>
        <begin position="1"/>
        <end position="58"/>
    </location>
</feature>
<sequence>KCKKEIDNDNSVKHENDYDKENSSFKSQPIPPLTSTPNSNLSSSDCLKEEDPDMHMSECSLDCKDDDQLCLVNTNNNNHNNNTTSSNCSSSSSSYQQKKSNVDNGDNGNSNGP</sequence>
<feature type="compositionally biased region" description="Basic and acidic residues" evidence="1">
    <location>
        <begin position="46"/>
        <end position="58"/>
    </location>
</feature>
<feature type="non-terminal residue" evidence="2">
    <location>
        <position position="113"/>
    </location>
</feature>
<feature type="non-terminal residue" evidence="2">
    <location>
        <position position="1"/>
    </location>
</feature>
<accession>A0A821CQ52</accession>
<name>A0A821CQ52_9BILA</name>
<feature type="compositionally biased region" description="Low complexity" evidence="1">
    <location>
        <begin position="73"/>
        <end position="94"/>
    </location>
</feature>
<dbReference type="EMBL" id="CAJOBG010073836">
    <property type="protein sequence ID" value="CAF4605328.1"/>
    <property type="molecule type" value="Genomic_DNA"/>
</dbReference>
<evidence type="ECO:0000313" key="3">
    <source>
        <dbReference type="Proteomes" id="UP000663866"/>
    </source>
</evidence>
<keyword evidence="3" id="KW-1185">Reference proteome</keyword>
<comment type="caution">
    <text evidence="2">The sequence shown here is derived from an EMBL/GenBank/DDBJ whole genome shotgun (WGS) entry which is preliminary data.</text>
</comment>
<dbReference type="Proteomes" id="UP000663866">
    <property type="component" value="Unassembled WGS sequence"/>
</dbReference>
<dbReference type="AlphaFoldDB" id="A0A821CQ52"/>
<protein>
    <submittedName>
        <fullName evidence="2">Uncharacterized protein</fullName>
    </submittedName>
</protein>
<feature type="compositionally biased region" description="Basic and acidic residues" evidence="1">
    <location>
        <begin position="1"/>
        <end position="23"/>
    </location>
</feature>
<feature type="compositionally biased region" description="Low complexity" evidence="1">
    <location>
        <begin position="35"/>
        <end position="44"/>
    </location>
</feature>
<gene>
    <name evidence="2" type="ORF">OVN521_LOCUS45335</name>
</gene>
<evidence type="ECO:0000256" key="1">
    <source>
        <dbReference type="SAM" id="MobiDB-lite"/>
    </source>
</evidence>
<proteinExistence type="predicted"/>
<reference evidence="2" key="1">
    <citation type="submission" date="2021-02" db="EMBL/GenBank/DDBJ databases">
        <authorList>
            <person name="Nowell W R."/>
        </authorList>
    </citation>
    <scope>NUCLEOTIDE SEQUENCE</scope>
</reference>
<organism evidence="2 3">
    <name type="scientific">Rotaria magnacalcarata</name>
    <dbReference type="NCBI Taxonomy" id="392030"/>
    <lineage>
        <taxon>Eukaryota</taxon>
        <taxon>Metazoa</taxon>
        <taxon>Spiralia</taxon>
        <taxon>Gnathifera</taxon>
        <taxon>Rotifera</taxon>
        <taxon>Eurotatoria</taxon>
        <taxon>Bdelloidea</taxon>
        <taxon>Philodinida</taxon>
        <taxon>Philodinidae</taxon>
        <taxon>Rotaria</taxon>
    </lineage>
</organism>
<feature type="compositionally biased region" description="Low complexity" evidence="1">
    <location>
        <begin position="102"/>
        <end position="113"/>
    </location>
</feature>
<feature type="region of interest" description="Disordered" evidence="1">
    <location>
        <begin position="70"/>
        <end position="113"/>
    </location>
</feature>